<dbReference type="Pfam" id="PF18735">
    <property type="entry name" value="HEPN_RiboL-PSP"/>
    <property type="match status" value="1"/>
</dbReference>
<name>A0ABP9WRC2_9GAMM</name>
<comment type="caution">
    <text evidence="2">The sequence shown here is derived from an EMBL/GenBank/DDBJ whole genome shotgun (WGS) entry which is preliminary data.</text>
</comment>
<evidence type="ECO:0000313" key="2">
    <source>
        <dbReference type="EMBL" id="GAA5525753.1"/>
    </source>
</evidence>
<sequence>MFPCCDDFSASIDGLIQHLKFEEETLVFFHQLSRMCNDDSDISSLVRTHLDEVVKPSKISSKEFTYKHSIVSLYGYLENFIEKLSDEFATKINDALLPVKALPESIRNNHLEISMRYLTKVLRNSNHQNNDKREREKEVVSNLNSFLQETEGYKLNSEAYAVHSANFRYQLIQSHFSQLGVNHIADRALGFENVVNLLAIRQQQEATTEKSILTGWLEFELAQLAQLRNEIAHGAFEGSIETIELIIERAEFIKEFGLALAIILHRSFDAILFKGRNRAVIGKPDQVFPKLGCLGFKGVALQNDEIKNTVKVGDEVFAANSGSVVSGIVKSLNLDMQIVDKVEFPNERDFSMKVDFEVSNSMTNREISISKF</sequence>
<organism evidence="2 3">
    <name type="scientific">Microbulbifer aestuariivivens</name>
    <dbReference type="NCBI Taxonomy" id="1908308"/>
    <lineage>
        <taxon>Bacteria</taxon>
        <taxon>Pseudomonadati</taxon>
        <taxon>Pseudomonadota</taxon>
        <taxon>Gammaproteobacteria</taxon>
        <taxon>Cellvibrionales</taxon>
        <taxon>Microbulbiferaceae</taxon>
        <taxon>Microbulbifer</taxon>
    </lineage>
</organism>
<dbReference type="Proteomes" id="UP001408594">
    <property type="component" value="Unassembled WGS sequence"/>
</dbReference>
<accession>A0ABP9WRC2</accession>
<reference evidence="2 3" key="1">
    <citation type="submission" date="2024-02" db="EMBL/GenBank/DDBJ databases">
        <title>Microbulbifer aestuariivivens NBRC 112533.</title>
        <authorList>
            <person name="Ichikawa N."/>
            <person name="Katano-Makiyama Y."/>
            <person name="Hidaka K."/>
        </authorList>
    </citation>
    <scope>NUCLEOTIDE SEQUENCE [LARGE SCALE GENOMIC DNA]</scope>
    <source>
        <strain evidence="2 3">NBRC 112533</strain>
    </source>
</reference>
<feature type="domain" description="RiboL-PSP-HEPN" evidence="1">
    <location>
        <begin position="41"/>
        <end position="264"/>
    </location>
</feature>
<dbReference type="EMBL" id="BAABRT010000020">
    <property type="protein sequence ID" value="GAA5525753.1"/>
    <property type="molecule type" value="Genomic_DNA"/>
</dbReference>
<evidence type="ECO:0000313" key="3">
    <source>
        <dbReference type="Proteomes" id="UP001408594"/>
    </source>
</evidence>
<dbReference type="RefSeq" id="WP_345551801.1">
    <property type="nucleotide sequence ID" value="NZ_BAABRT010000020.1"/>
</dbReference>
<protein>
    <recommendedName>
        <fullName evidence="1">RiboL-PSP-HEPN domain-containing protein</fullName>
    </recommendedName>
</protein>
<dbReference type="InterPro" id="IPR041519">
    <property type="entry name" value="HEPN_RiboL-PSP"/>
</dbReference>
<keyword evidence="3" id="KW-1185">Reference proteome</keyword>
<proteinExistence type="predicted"/>
<gene>
    <name evidence="2" type="ORF">Maes01_02325</name>
</gene>
<evidence type="ECO:0000259" key="1">
    <source>
        <dbReference type="Pfam" id="PF18735"/>
    </source>
</evidence>